<dbReference type="InterPro" id="IPR046298">
    <property type="entry name" value="DUF6335"/>
</dbReference>
<dbReference type="Proteomes" id="UP000664844">
    <property type="component" value="Unassembled WGS sequence"/>
</dbReference>
<gene>
    <name evidence="2" type="ORF">J0895_01175</name>
</gene>
<name>A0ABS3FMV8_9CYAN</name>
<feature type="region of interest" description="Disordered" evidence="1">
    <location>
        <begin position="71"/>
        <end position="149"/>
    </location>
</feature>
<evidence type="ECO:0000256" key="1">
    <source>
        <dbReference type="SAM" id="MobiDB-lite"/>
    </source>
</evidence>
<proteinExistence type="predicted"/>
<dbReference type="RefSeq" id="WP_207086318.1">
    <property type="nucleotide sequence ID" value="NZ_JAFLQW010000033.1"/>
</dbReference>
<keyword evidence="3" id="KW-1185">Reference proteome</keyword>
<evidence type="ECO:0000313" key="3">
    <source>
        <dbReference type="Proteomes" id="UP000664844"/>
    </source>
</evidence>
<dbReference type="EMBL" id="JAFLQW010000033">
    <property type="protein sequence ID" value="MBO0347742.1"/>
    <property type="molecule type" value="Genomic_DNA"/>
</dbReference>
<sequence>MTKNKQEKLKKMAREEGSVEDLPQAETESWGTGIANRPGANIGGRKMENKMKQYTHTSPELTGGDVDAAWSEAQSVGDEAVGGTAPTPDQNIVDQIGAAAGVEQDDRQELGVRDELSERDEERWELDPESSPEYEVRRDSVVGDRLGQL</sequence>
<dbReference type="Pfam" id="PF19861">
    <property type="entry name" value="DUF6335"/>
    <property type="match status" value="1"/>
</dbReference>
<accession>A0ABS3FMV8</accession>
<evidence type="ECO:0000313" key="2">
    <source>
        <dbReference type="EMBL" id="MBO0347742.1"/>
    </source>
</evidence>
<feature type="region of interest" description="Disordered" evidence="1">
    <location>
        <begin position="1"/>
        <end position="46"/>
    </location>
</feature>
<reference evidence="2 3" key="1">
    <citation type="submission" date="2021-03" db="EMBL/GenBank/DDBJ databases">
        <title>Metabolic Capacity of the Antarctic Cyanobacterium Phormidium pseudopriestleyi that Sustains Oxygenic Photosynthesis in the Presence of Hydrogen Sulfide.</title>
        <authorList>
            <person name="Lumian J.E."/>
            <person name="Jungblut A.D."/>
            <person name="Dillon M.L."/>
            <person name="Hawes I."/>
            <person name="Doran P.T."/>
            <person name="Mackey T.J."/>
            <person name="Dick G.J."/>
            <person name="Grettenberger C.L."/>
            <person name="Sumner D.Y."/>
        </authorList>
    </citation>
    <scope>NUCLEOTIDE SEQUENCE [LARGE SCALE GENOMIC DNA]</scope>
    <source>
        <strain evidence="2 3">FRX01</strain>
    </source>
</reference>
<organism evidence="2 3">
    <name type="scientific">Phormidium pseudopriestleyi FRX01</name>
    <dbReference type="NCBI Taxonomy" id="1759528"/>
    <lineage>
        <taxon>Bacteria</taxon>
        <taxon>Bacillati</taxon>
        <taxon>Cyanobacteriota</taxon>
        <taxon>Cyanophyceae</taxon>
        <taxon>Oscillatoriophycideae</taxon>
        <taxon>Oscillatoriales</taxon>
        <taxon>Oscillatoriaceae</taxon>
        <taxon>Phormidium</taxon>
    </lineage>
</organism>
<feature type="compositionally biased region" description="Basic and acidic residues" evidence="1">
    <location>
        <begin position="104"/>
        <end position="126"/>
    </location>
</feature>
<protein>
    <submittedName>
        <fullName evidence="2">Uncharacterized protein</fullName>
    </submittedName>
</protein>
<comment type="caution">
    <text evidence="2">The sequence shown here is derived from an EMBL/GenBank/DDBJ whole genome shotgun (WGS) entry which is preliminary data.</text>
</comment>
<feature type="compositionally biased region" description="Basic and acidic residues" evidence="1">
    <location>
        <begin position="1"/>
        <end position="17"/>
    </location>
</feature>